<protein>
    <recommendedName>
        <fullName evidence="3">Site-specific integrase</fullName>
    </recommendedName>
</protein>
<keyword evidence="2" id="KW-1185">Reference proteome</keyword>
<proteinExistence type="predicted"/>
<dbReference type="EMBL" id="JBHLTF010000032">
    <property type="protein sequence ID" value="MFC0718484.1"/>
    <property type="molecule type" value="Genomic_DNA"/>
</dbReference>
<gene>
    <name evidence="1" type="ORF">ACFFFU_12115</name>
</gene>
<evidence type="ECO:0000313" key="2">
    <source>
        <dbReference type="Proteomes" id="UP001589898"/>
    </source>
</evidence>
<organism evidence="1 2">
    <name type="scientific">Luteimonas padinae</name>
    <dbReference type="NCBI Taxonomy" id="1714359"/>
    <lineage>
        <taxon>Bacteria</taxon>
        <taxon>Pseudomonadati</taxon>
        <taxon>Pseudomonadota</taxon>
        <taxon>Gammaproteobacteria</taxon>
        <taxon>Lysobacterales</taxon>
        <taxon>Lysobacteraceae</taxon>
        <taxon>Luteimonas</taxon>
    </lineage>
</organism>
<reference evidence="1 2" key="1">
    <citation type="submission" date="2024-09" db="EMBL/GenBank/DDBJ databases">
        <authorList>
            <person name="Sun Q."/>
            <person name="Mori K."/>
        </authorList>
    </citation>
    <scope>NUCLEOTIDE SEQUENCE [LARGE SCALE GENOMIC DNA]</scope>
    <source>
        <strain evidence="1 2">KCTC 52403</strain>
    </source>
</reference>
<accession>A0ABV6SYJ2</accession>
<dbReference type="Proteomes" id="UP001589898">
    <property type="component" value="Unassembled WGS sequence"/>
</dbReference>
<name>A0ABV6SYJ2_9GAMM</name>
<comment type="caution">
    <text evidence="1">The sequence shown here is derived from an EMBL/GenBank/DDBJ whole genome shotgun (WGS) entry which is preliminary data.</text>
</comment>
<evidence type="ECO:0000313" key="1">
    <source>
        <dbReference type="EMBL" id="MFC0718484.1"/>
    </source>
</evidence>
<dbReference type="RefSeq" id="WP_189495534.1">
    <property type="nucleotide sequence ID" value="NZ_BMZT01000003.1"/>
</dbReference>
<sequence length="549" mass="61678">MGRKKNFPKADLTVPTAVIRKTESGGIEISKELISQAQTVVRFPAEGNATDRRSFDFSPWYGVGVDQITYAFQKQVERFLLTGDGDLSIATIAGYCGNGAKLFLDYCVLTAGALGRDLVLPDIGRPLVDGYLFHLRQSTIKTTTQRHKYTCLKAILVGLAESKVIVILNGEEGTFPPNPFPNIGRKQQGEKPLDQRERKTFAAALKTAVMPIFHDGAEPTADLLTYAILAIALRTGRNTTPLLELPVDCLRPHPKKNMRILVCFKRRGATTHKVALRDVSDIAMSASVLPDVVRLIERAKILCEPLQKDAPAHLKGRLWLYRDAAGRVTHISDMTLMTVIQRLVKDADLVDANGDPLRVNISRLRKTFANRIFEILDGDIAATARALGNTARTTDRDYLIPSEDAKRNWSFMGQVLANELETGTLVTQKTPTSRCSDPKNGQLAPKNGTQCMNFLACLRCRNFVVTGDPDDLHRLFSFFWLVVRERDRVTKKRWKRHYAHLVRLIERDVVDRGIAERKLDPDVIRSARDRARTNPHPFWSRPDSLEYLQ</sequence>
<evidence type="ECO:0008006" key="3">
    <source>
        <dbReference type="Google" id="ProtNLM"/>
    </source>
</evidence>